<evidence type="ECO:0000256" key="4">
    <source>
        <dbReference type="ARBA" id="ARBA00023242"/>
    </source>
</evidence>
<dbReference type="CDD" id="cd22916">
    <property type="entry name" value="HFD_TAF3"/>
    <property type="match status" value="1"/>
</dbReference>
<keyword evidence="4" id="KW-0539">Nucleus</keyword>
<reference evidence="6" key="1">
    <citation type="submission" date="2025-08" db="UniProtKB">
        <authorList>
            <consortium name="Ensembl"/>
        </authorList>
    </citation>
    <scope>IDENTIFICATION</scope>
</reference>
<dbReference type="OMA" id="MAECEPA"/>
<dbReference type="GO" id="GO:0045944">
    <property type="term" value="P:positive regulation of transcription by RNA polymerase II"/>
    <property type="evidence" value="ECO:0007669"/>
    <property type="project" value="TreeGrafter"/>
</dbReference>
<dbReference type="GO" id="GO:0002039">
    <property type="term" value="F:p53 binding"/>
    <property type="evidence" value="ECO:0007669"/>
    <property type="project" value="TreeGrafter"/>
</dbReference>
<evidence type="ECO:0000256" key="1">
    <source>
        <dbReference type="ARBA" id="ARBA00004123"/>
    </source>
</evidence>
<feature type="domain" description="Bromodomain associated" evidence="5">
    <location>
        <begin position="3"/>
        <end position="79"/>
    </location>
</feature>
<dbReference type="InterPro" id="IPR006565">
    <property type="entry name" value="BTP"/>
</dbReference>
<evidence type="ECO:0000313" key="6">
    <source>
        <dbReference type="Ensembl" id="ENSPMAP00000007656.1"/>
    </source>
</evidence>
<reference evidence="6" key="2">
    <citation type="submission" date="2025-09" db="UniProtKB">
        <authorList>
            <consortium name="Ensembl"/>
        </authorList>
    </citation>
    <scope>IDENTIFICATION</scope>
</reference>
<accession>S4RR20</accession>
<keyword evidence="3" id="KW-0804">Transcription</keyword>
<dbReference type="HOGENOM" id="CLU_159706_0_0_1"/>
<dbReference type="GeneTree" id="ENSGT00710000106806"/>
<dbReference type="GO" id="GO:0046982">
    <property type="term" value="F:protein heterodimerization activity"/>
    <property type="evidence" value="ECO:0007669"/>
    <property type="project" value="InterPro"/>
</dbReference>
<dbReference type="InterPro" id="IPR009072">
    <property type="entry name" value="Histone-fold"/>
</dbReference>
<dbReference type="STRING" id="7757.ENSPMAP00000007656"/>
<comment type="subcellular location">
    <subcellularLocation>
        <location evidence="1">Nucleus</location>
    </subcellularLocation>
</comment>
<proteinExistence type="predicted"/>
<name>S4RR20_PETMA</name>
<dbReference type="AlphaFoldDB" id="S4RR20"/>
<dbReference type="PANTHER" id="PTHR46452:SF1">
    <property type="entry name" value="TRANSCRIPTION INITIATION FACTOR TFIID SUBUNIT 3"/>
    <property type="match status" value="1"/>
</dbReference>
<dbReference type="Pfam" id="PF07524">
    <property type="entry name" value="Bromo_TP"/>
    <property type="match status" value="1"/>
</dbReference>
<sequence>MREGTCESLFYCCILQVCQGLGWDAVQVCASEVLTDVLQRYLEQLARCCHRYSELYGRTDPDLEDVGQAFGLMGVSLHELEDFVHNLEPVAFAHTLPAFPAVKANTLGFPTAAAVAAASARDAASRRDYIPDHLPPLVSAQEGCMQ</sequence>
<dbReference type="Ensembl" id="ENSPMAT00000007690.1">
    <property type="protein sequence ID" value="ENSPMAP00000007656.1"/>
    <property type="gene ID" value="ENSPMAG00000006950.1"/>
</dbReference>
<dbReference type="SMART" id="SM00576">
    <property type="entry name" value="BTP"/>
    <property type="match status" value="1"/>
</dbReference>
<keyword evidence="2" id="KW-0805">Transcription regulation</keyword>
<dbReference type="Gene3D" id="1.10.20.10">
    <property type="entry name" value="Histone, subunit A"/>
    <property type="match status" value="1"/>
</dbReference>
<organism evidence="6">
    <name type="scientific">Petromyzon marinus</name>
    <name type="common">Sea lamprey</name>
    <dbReference type="NCBI Taxonomy" id="7757"/>
    <lineage>
        <taxon>Eukaryota</taxon>
        <taxon>Metazoa</taxon>
        <taxon>Chordata</taxon>
        <taxon>Craniata</taxon>
        <taxon>Vertebrata</taxon>
        <taxon>Cyclostomata</taxon>
        <taxon>Hyperoartia</taxon>
        <taxon>Petromyzontiformes</taxon>
        <taxon>Petromyzontidae</taxon>
        <taxon>Petromyzon</taxon>
    </lineage>
</organism>
<protein>
    <recommendedName>
        <fullName evidence="5">Bromodomain associated domain-containing protein</fullName>
    </recommendedName>
</protein>
<evidence type="ECO:0000259" key="5">
    <source>
        <dbReference type="SMART" id="SM00576"/>
    </source>
</evidence>
<dbReference type="GO" id="GO:0005669">
    <property type="term" value="C:transcription factor TFIID complex"/>
    <property type="evidence" value="ECO:0007669"/>
    <property type="project" value="TreeGrafter"/>
</dbReference>
<evidence type="ECO:0000256" key="2">
    <source>
        <dbReference type="ARBA" id="ARBA00023015"/>
    </source>
</evidence>
<dbReference type="PANTHER" id="PTHR46452">
    <property type="entry name" value="TRANSCRIPTION INITIATION FACTOR TFIID SUBUNIT 3"/>
    <property type="match status" value="1"/>
</dbReference>
<evidence type="ECO:0000256" key="3">
    <source>
        <dbReference type="ARBA" id="ARBA00023163"/>
    </source>
</evidence>